<comment type="caution">
    <text evidence="2">The sequence shown here is derived from an EMBL/GenBank/DDBJ whole genome shotgun (WGS) entry which is preliminary data.</text>
</comment>
<dbReference type="Proteomes" id="UP000292639">
    <property type="component" value="Unassembled WGS sequence"/>
</dbReference>
<reference evidence="2 3" key="1">
    <citation type="submission" date="2018-06" db="EMBL/GenBank/DDBJ databases">
        <title>Three novel Pseudomonas species isolated from symptomatic oak.</title>
        <authorList>
            <person name="Bueno-Gonzalez V."/>
            <person name="Brady C."/>
        </authorList>
    </citation>
    <scope>NUCLEOTIDE SEQUENCE [LARGE SCALE GENOMIC DNA]</scope>
    <source>
        <strain evidence="2 3">P17C</strain>
    </source>
</reference>
<keyword evidence="3" id="KW-1185">Reference proteome</keyword>
<name>A0A4Q9R1J4_9GAMM</name>
<evidence type="ECO:0000259" key="1">
    <source>
        <dbReference type="Pfam" id="PF08308"/>
    </source>
</evidence>
<evidence type="ECO:0000313" key="3">
    <source>
        <dbReference type="Proteomes" id="UP000292639"/>
    </source>
</evidence>
<dbReference type="Pfam" id="PF08308">
    <property type="entry name" value="PEGA"/>
    <property type="match status" value="1"/>
</dbReference>
<dbReference type="AlphaFoldDB" id="A0A4Q9R1J4"/>
<sequence length="383" mass="42334">METDVSYCSKPGGYLGARKPVLLTASFFCALLLLSLVSGGESQAEDKPAAPTLLVTTGAGEKAPGDSASGVPTSSRAQALAVKIAELDEILLDRKRLEDSLRVEKSAQSAAALQSTNVKKLIRLEVEDFFAQTSNRERLDSLLEDYKRSADEENAVRLRVQSVEKELGDQHLRFTQAARDVERLKAQLASEVRQRDSKRIQAIAQRLDRTIYFNEAITFRCSTAKSLAACLADYEYDGRMPQWVQEHYQRVLGEEIRDQVSDLKVSPNWFSYRTKSDFSQANMSLDGTVSAQVSIEAAVTAKKMMACAILDVSYELCDSKSHSLIVRSNRFNDQVLINDQAYGSTPVSLMLDSGAYEIKVSVGGVTKSRSLDLNGDQVINFNF</sequence>
<protein>
    <recommendedName>
        <fullName evidence="1">PEGA domain-containing protein</fullName>
    </recommendedName>
</protein>
<evidence type="ECO:0000313" key="2">
    <source>
        <dbReference type="EMBL" id="TBU92833.1"/>
    </source>
</evidence>
<organism evidence="2 3">
    <name type="scientific">Stutzerimonas kirkiae</name>
    <dbReference type="NCBI Taxonomy" id="2211392"/>
    <lineage>
        <taxon>Bacteria</taxon>
        <taxon>Pseudomonadati</taxon>
        <taxon>Pseudomonadota</taxon>
        <taxon>Gammaproteobacteria</taxon>
        <taxon>Pseudomonadales</taxon>
        <taxon>Pseudomonadaceae</taxon>
        <taxon>Stutzerimonas</taxon>
    </lineage>
</organism>
<dbReference type="RefSeq" id="WP_131185067.1">
    <property type="nucleotide sequence ID" value="NZ_QJUO01000021.1"/>
</dbReference>
<feature type="domain" description="PEGA" evidence="1">
    <location>
        <begin position="323"/>
        <end position="382"/>
    </location>
</feature>
<gene>
    <name evidence="2" type="ORF">DNJ96_14585</name>
</gene>
<proteinExistence type="predicted"/>
<dbReference type="InterPro" id="IPR013229">
    <property type="entry name" value="PEGA"/>
</dbReference>
<dbReference type="EMBL" id="QJUP01000022">
    <property type="protein sequence ID" value="TBU92833.1"/>
    <property type="molecule type" value="Genomic_DNA"/>
</dbReference>
<accession>A0A4Q9R1J4</accession>